<dbReference type="SMART" id="SM00530">
    <property type="entry name" value="HTH_XRE"/>
    <property type="match status" value="1"/>
</dbReference>
<comment type="caution">
    <text evidence="3">The sequence shown here is derived from an EMBL/GenBank/DDBJ whole genome shotgun (WGS) entry which is preliminary data.</text>
</comment>
<organism evidence="3 4">
    <name type="scientific">Paraburkholderia eburnea</name>
    <dbReference type="NCBI Taxonomy" id="1189126"/>
    <lineage>
        <taxon>Bacteria</taxon>
        <taxon>Pseudomonadati</taxon>
        <taxon>Pseudomonadota</taxon>
        <taxon>Betaproteobacteria</taxon>
        <taxon>Burkholderiales</taxon>
        <taxon>Burkholderiaceae</taxon>
        <taxon>Paraburkholderia</taxon>
    </lineage>
</organism>
<reference evidence="3 4" key="1">
    <citation type="submission" date="2018-01" db="EMBL/GenBank/DDBJ databases">
        <title>Genomic Encyclopedia of Type Strains, Phase III (KMG-III): the genomes of soil and plant-associated and newly described type strains.</title>
        <authorList>
            <person name="Whitman W."/>
        </authorList>
    </citation>
    <scope>NUCLEOTIDE SEQUENCE [LARGE SCALE GENOMIC DNA]</scope>
    <source>
        <strain evidence="3 4">JCM 18070</strain>
    </source>
</reference>
<dbReference type="AlphaFoldDB" id="A0A2S4MLV6"/>
<name>A0A2S4MLV6_9BURK</name>
<keyword evidence="4" id="KW-1185">Reference proteome</keyword>
<dbReference type="Pfam" id="PF01381">
    <property type="entry name" value="HTH_3"/>
    <property type="match status" value="1"/>
</dbReference>
<evidence type="ECO:0000259" key="2">
    <source>
        <dbReference type="PROSITE" id="PS50943"/>
    </source>
</evidence>
<dbReference type="EMBL" id="PQGA01000001">
    <property type="protein sequence ID" value="POR55736.1"/>
    <property type="molecule type" value="Genomic_DNA"/>
</dbReference>
<dbReference type="Gene3D" id="1.10.260.40">
    <property type="entry name" value="lambda repressor-like DNA-binding domains"/>
    <property type="match status" value="1"/>
</dbReference>
<dbReference type="PANTHER" id="PTHR46558:SF11">
    <property type="entry name" value="HTH-TYPE TRANSCRIPTIONAL REGULATOR XRE"/>
    <property type="match status" value="1"/>
</dbReference>
<gene>
    <name evidence="3" type="ORF">B0G62_101130</name>
</gene>
<accession>A0A2S4MLV6</accession>
<dbReference type="InterPro" id="IPR001387">
    <property type="entry name" value="Cro/C1-type_HTH"/>
</dbReference>
<proteinExistence type="predicted"/>
<dbReference type="InterPro" id="IPR010982">
    <property type="entry name" value="Lambda_DNA-bd_dom_sf"/>
</dbReference>
<evidence type="ECO:0000313" key="3">
    <source>
        <dbReference type="EMBL" id="POR55736.1"/>
    </source>
</evidence>
<sequence length="304" mass="34583">MDLKKARSELRLTQQALAEHIGVSQQTIARWESGKGEVPAKYLKDLAILFGCSVSDLLDKGRKTLRSENDSDLPFGTLHIRFQRLATQPARQQMVDDDETIVDVSRPDRYFPITDGERDRLAALLDRGGISSEPIGWFSFVSLDNRCVFVNTREVERIAMVSDDAEAMPSYEHVEVYKLAREMAFENEPSEEELNDESSPYSKSLAQKARRVVDELGDRAMLWLDGLVVDSIHGEREFFCLDDETLADLHGLELEGEHAGQDTFVNLYAEGYHRSTLFRLGSLRSIEVPLDRYSDWLNSELESM</sequence>
<protein>
    <submittedName>
        <fullName evidence="3">DNA-binding XRE family transcriptional regulator</fullName>
    </submittedName>
</protein>
<dbReference type="RefSeq" id="WP_167401164.1">
    <property type="nucleotide sequence ID" value="NZ_PQGA01000001.1"/>
</dbReference>
<dbReference type="PROSITE" id="PS50943">
    <property type="entry name" value="HTH_CROC1"/>
    <property type="match status" value="1"/>
</dbReference>
<feature type="domain" description="HTH cro/C1-type" evidence="2">
    <location>
        <begin position="3"/>
        <end position="57"/>
    </location>
</feature>
<evidence type="ECO:0000256" key="1">
    <source>
        <dbReference type="ARBA" id="ARBA00023125"/>
    </source>
</evidence>
<dbReference type="CDD" id="cd00093">
    <property type="entry name" value="HTH_XRE"/>
    <property type="match status" value="1"/>
</dbReference>
<dbReference type="SUPFAM" id="SSF47413">
    <property type="entry name" value="lambda repressor-like DNA-binding domains"/>
    <property type="match status" value="1"/>
</dbReference>
<dbReference type="GO" id="GO:0003677">
    <property type="term" value="F:DNA binding"/>
    <property type="evidence" value="ECO:0007669"/>
    <property type="project" value="UniProtKB-KW"/>
</dbReference>
<dbReference type="PANTHER" id="PTHR46558">
    <property type="entry name" value="TRACRIPTIONAL REGULATORY PROTEIN-RELATED-RELATED"/>
    <property type="match status" value="1"/>
</dbReference>
<dbReference type="Proteomes" id="UP000237381">
    <property type="component" value="Unassembled WGS sequence"/>
</dbReference>
<keyword evidence="1 3" id="KW-0238">DNA-binding</keyword>
<evidence type="ECO:0000313" key="4">
    <source>
        <dbReference type="Proteomes" id="UP000237381"/>
    </source>
</evidence>